<feature type="domain" description="Alpha-L-arabinofuranosidase C-terminal" evidence="7">
    <location>
        <begin position="199"/>
        <end position="251"/>
    </location>
</feature>
<dbReference type="SUPFAM" id="SSF51445">
    <property type="entry name" value="(Trans)glycosidases"/>
    <property type="match status" value="1"/>
</dbReference>
<comment type="catalytic activity">
    <reaction evidence="1">
        <text>Hydrolysis of terminal non-reducing alpha-L-arabinofuranoside residues in alpha-L-arabinosides.</text>
        <dbReference type="EC" id="3.2.1.55"/>
    </reaction>
</comment>
<dbReference type="Gene3D" id="3.20.20.80">
    <property type="entry name" value="Glycosidases"/>
    <property type="match status" value="1"/>
</dbReference>
<evidence type="ECO:0000259" key="7">
    <source>
        <dbReference type="Pfam" id="PF06964"/>
    </source>
</evidence>
<evidence type="ECO:0000259" key="8">
    <source>
        <dbReference type="Pfam" id="PF22848"/>
    </source>
</evidence>
<dbReference type="EMBL" id="BARV01027941">
    <property type="protein sequence ID" value="GAI42973.1"/>
    <property type="molecule type" value="Genomic_DNA"/>
</dbReference>
<keyword evidence="5" id="KW-0119">Carbohydrate metabolism</keyword>
<evidence type="ECO:0000256" key="2">
    <source>
        <dbReference type="ARBA" id="ARBA00007186"/>
    </source>
</evidence>
<proteinExistence type="inferred from homology"/>
<name>X1NHA9_9ZZZZ</name>
<dbReference type="GO" id="GO:0046556">
    <property type="term" value="F:alpha-L-arabinofuranosidase activity"/>
    <property type="evidence" value="ECO:0007669"/>
    <property type="project" value="UniProtKB-EC"/>
</dbReference>
<evidence type="ECO:0000256" key="6">
    <source>
        <dbReference type="ARBA" id="ARBA00023295"/>
    </source>
</evidence>
<dbReference type="Pfam" id="PF22848">
    <property type="entry name" value="ASD1_dom"/>
    <property type="match status" value="1"/>
</dbReference>
<feature type="non-terminal residue" evidence="9">
    <location>
        <position position="261"/>
    </location>
</feature>
<feature type="non-terminal residue" evidence="9">
    <location>
        <position position="1"/>
    </location>
</feature>
<dbReference type="InterPro" id="IPR055235">
    <property type="entry name" value="ASD1_cat"/>
</dbReference>
<dbReference type="EC" id="3.2.1.55" evidence="3"/>
<dbReference type="InterPro" id="IPR010720">
    <property type="entry name" value="Alpha-L-AF_C"/>
</dbReference>
<dbReference type="InterPro" id="IPR017853">
    <property type="entry name" value="GH"/>
</dbReference>
<dbReference type="PANTHER" id="PTHR43576:SF3">
    <property type="entry name" value="ALPHA-L-ARABINOFURANOSIDASE C"/>
    <property type="match status" value="1"/>
</dbReference>
<comment type="similarity">
    <text evidence="2">Belongs to the glycosyl hydrolase 51 family.</text>
</comment>
<dbReference type="PANTHER" id="PTHR43576">
    <property type="entry name" value="ALPHA-L-ARABINOFURANOSIDASE C-RELATED"/>
    <property type="match status" value="1"/>
</dbReference>
<accession>X1NHA9</accession>
<evidence type="ECO:0000256" key="1">
    <source>
        <dbReference type="ARBA" id="ARBA00001462"/>
    </source>
</evidence>
<comment type="caution">
    <text evidence="9">The sequence shown here is derived from an EMBL/GenBank/DDBJ whole genome shotgun (WGS) entry which is preliminary data.</text>
</comment>
<reference evidence="9" key="1">
    <citation type="journal article" date="2014" name="Front. Microbiol.">
        <title>High frequency of phylogenetically diverse reductive dehalogenase-homologous genes in deep subseafloor sedimentary metagenomes.</title>
        <authorList>
            <person name="Kawai M."/>
            <person name="Futagami T."/>
            <person name="Toyoda A."/>
            <person name="Takaki Y."/>
            <person name="Nishi S."/>
            <person name="Hori S."/>
            <person name="Arai W."/>
            <person name="Tsubouchi T."/>
            <person name="Morono Y."/>
            <person name="Uchiyama I."/>
            <person name="Ito T."/>
            <person name="Fujiyama A."/>
            <person name="Inagaki F."/>
            <person name="Takami H."/>
        </authorList>
    </citation>
    <scope>NUCLEOTIDE SEQUENCE</scope>
    <source>
        <strain evidence="9">Expedition CK06-06</strain>
    </source>
</reference>
<dbReference type="Pfam" id="PF06964">
    <property type="entry name" value="Alpha-L-AF_C"/>
    <property type="match status" value="1"/>
</dbReference>
<keyword evidence="4" id="KW-0378">Hydrolase</keyword>
<dbReference type="AlphaFoldDB" id="X1NHA9"/>
<evidence type="ECO:0000313" key="9">
    <source>
        <dbReference type="EMBL" id="GAI42973.1"/>
    </source>
</evidence>
<keyword evidence="6" id="KW-0326">Glycosidase</keyword>
<organism evidence="9">
    <name type="scientific">marine sediment metagenome</name>
    <dbReference type="NCBI Taxonomy" id="412755"/>
    <lineage>
        <taxon>unclassified sequences</taxon>
        <taxon>metagenomes</taxon>
        <taxon>ecological metagenomes</taxon>
    </lineage>
</organism>
<evidence type="ECO:0000256" key="5">
    <source>
        <dbReference type="ARBA" id="ARBA00023277"/>
    </source>
</evidence>
<feature type="domain" description="Alpha-L-arabinofuranosidase 1 catalytic" evidence="8">
    <location>
        <begin position="2"/>
        <end position="141"/>
    </location>
</feature>
<sequence length="261" mass="30240">YGFGTDEFIKFCRRMKTEPFLVWNMGTGTLEEAAAWLEYCNGTYDTYYANLRRKHGHEEPFNVKYWQLGNEMYGVHELGYCKAEEYASTAREWAKTMRRLDPSISIAAVGGGHEDIDRYRVVLEELIPLSLIDYISIHSYWGHREKSKYEGKDAENFYQVVAEPAISEKLIQEVACMISMIRRKHKDKDTRKVKIAYTEWNAWNYREGAGLHPSIKPFEPAYHLREALSDAVFLNILQRNCREVTLATVAQPSFPGILTSS</sequence>
<gene>
    <name evidence="9" type="ORF">S06H3_44859</name>
</gene>
<evidence type="ECO:0000256" key="4">
    <source>
        <dbReference type="ARBA" id="ARBA00022801"/>
    </source>
</evidence>
<protein>
    <recommendedName>
        <fullName evidence="3">non-reducing end alpha-L-arabinofuranosidase</fullName>
        <ecNumber evidence="3">3.2.1.55</ecNumber>
    </recommendedName>
</protein>
<evidence type="ECO:0000256" key="3">
    <source>
        <dbReference type="ARBA" id="ARBA00012670"/>
    </source>
</evidence>
<dbReference type="GO" id="GO:0046373">
    <property type="term" value="P:L-arabinose metabolic process"/>
    <property type="evidence" value="ECO:0007669"/>
    <property type="project" value="InterPro"/>
</dbReference>
<dbReference type="GO" id="GO:0000272">
    <property type="term" value="P:polysaccharide catabolic process"/>
    <property type="evidence" value="ECO:0007669"/>
    <property type="project" value="TreeGrafter"/>
</dbReference>